<protein>
    <recommendedName>
        <fullName evidence="2">HTH CENPB-type domain-containing protein</fullName>
    </recommendedName>
</protein>
<reference evidence="3" key="1">
    <citation type="submission" date="2018-05" db="EMBL/GenBank/DDBJ databases">
        <title>Effector identification in a new, highly contiguous assembly of the strawberry crown rot pathogen Phytophthora cactorum.</title>
        <authorList>
            <person name="Armitage A.D."/>
            <person name="Nellist C.F."/>
            <person name="Bates H."/>
            <person name="Vickerstaff R.J."/>
            <person name="Harrison R.J."/>
        </authorList>
    </citation>
    <scope>NUCLEOTIDE SEQUENCE</scope>
    <source>
        <strain evidence="3">P421</strain>
    </source>
</reference>
<feature type="domain" description="HTH CENPB-type" evidence="2">
    <location>
        <begin position="64"/>
        <end position="136"/>
    </location>
</feature>
<gene>
    <name evidence="3" type="ORF">PC129_g23411</name>
</gene>
<dbReference type="GO" id="GO:0003677">
    <property type="term" value="F:DNA binding"/>
    <property type="evidence" value="ECO:0007669"/>
    <property type="project" value="UniProtKB-KW"/>
</dbReference>
<proteinExistence type="predicted"/>
<keyword evidence="1" id="KW-0238">DNA-binding</keyword>
<dbReference type="PROSITE" id="PS51253">
    <property type="entry name" value="HTH_CENPB"/>
    <property type="match status" value="1"/>
</dbReference>
<dbReference type="InterPro" id="IPR006600">
    <property type="entry name" value="HTH_CenpB_DNA-bd_dom"/>
</dbReference>
<dbReference type="Gene3D" id="1.10.10.60">
    <property type="entry name" value="Homeodomain-like"/>
    <property type="match status" value="1"/>
</dbReference>
<dbReference type="Pfam" id="PF03221">
    <property type="entry name" value="HTH_Tnp_Tc5"/>
    <property type="match status" value="1"/>
</dbReference>
<comment type="caution">
    <text evidence="3">The sequence shown here is derived from an EMBL/GenBank/DDBJ whole genome shotgun (WGS) entry which is preliminary data.</text>
</comment>
<dbReference type="VEuPathDB" id="FungiDB:PC110_g13494"/>
<dbReference type="SMART" id="SM00674">
    <property type="entry name" value="CENPB"/>
    <property type="match status" value="1"/>
</dbReference>
<organism evidence="3 4">
    <name type="scientific">Phytophthora cactorum</name>
    <dbReference type="NCBI Taxonomy" id="29920"/>
    <lineage>
        <taxon>Eukaryota</taxon>
        <taxon>Sar</taxon>
        <taxon>Stramenopiles</taxon>
        <taxon>Oomycota</taxon>
        <taxon>Peronosporomycetes</taxon>
        <taxon>Peronosporales</taxon>
        <taxon>Peronosporaceae</taxon>
        <taxon>Phytophthora</taxon>
    </lineage>
</organism>
<dbReference type="SUPFAM" id="SSF46689">
    <property type="entry name" value="Homeodomain-like"/>
    <property type="match status" value="1"/>
</dbReference>
<dbReference type="Proteomes" id="UP000760860">
    <property type="component" value="Unassembled WGS sequence"/>
</dbReference>
<sequence>MTSPKCLTLQQKLQVHLKVKKTPAIKNPMLAEWIHASFKITVSRATLTRLRNLPDSYFRHVNLSATKRRRVKFPEFERQLREFFFRNESKTAMADDILLMKARELAGSCGISDKQLRLSNGWLQSFKKRNGIRSHTLSGEGGSVEDDAV</sequence>
<dbReference type="AlphaFoldDB" id="A0A8T1H144"/>
<evidence type="ECO:0000256" key="1">
    <source>
        <dbReference type="ARBA" id="ARBA00023125"/>
    </source>
</evidence>
<dbReference type="EMBL" id="RCMV01002648">
    <property type="protein sequence ID" value="KAG3201785.1"/>
    <property type="molecule type" value="Genomic_DNA"/>
</dbReference>
<evidence type="ECO:0000313" key="3">
    <source>
        <dbReference type="EMBL" id="KAG3201785.1"/>
    </source>
</evidence>
<dbReference type="InterPro" id="IPR009057">
    <property type="entry name" value="Homeodomain-like_sf"/>
</dbReference>
<evidence type="ECO:0000313" key="4">
    <source>
        <dbReference type="Proteomes" id="UP000760860"/>
    </source>
</evidence>
<evidence type="ECO:0000259" key="2">
    <source>
        <dbReference type="PROSITE" id="PS51253"/>
    </source>
</evidence>
<name>A0A8T1H144_9STRA</name>
<accession>A0A8T1H144</accession>